<keyword evidence="3" id="KW-0521">NADP</keyword>
<evidence type="ECO:0000259" key="9">
    <source>
        <dbReference type="Pfam" id="PF08501"/>
    </source>
</evidence>
<dbReference type="Gene3D" id="3.20.20.70">
    <property type="entry name" value="Aldolase class I"/>
    <property type="match status" value="1"/>
</dbReference>
<dbReference type="PANTHER" id="PTHR21089:SF1">
    <property type="entry name" value="BIFUNCTIONAL 3-DEHYDROQUINATE DEHYDRATASE_SHIKIMATE DEHYDROGENASE, CHLOROPLASTIC"/>
    <property type="match status" value="1"/>
</dbReference>
<dbReference type="InterPro" id="IPR036291">
    <property type="entry name" value="NAD(P)-bd_dom_sf"/>
</dbReference>
<dbReference type="GO" id="GO:0008652">
    <property type="term" value="P:amino acid biosynthetic process"/>
    <property type="evidence" value="ECO:0007669"/>
    <property type="project" value="UniProtKB-KW"/>
</dbReference>
<keyword evidence="7" id="KW-0704">Schiff base</keyword>
<keyword evidence="2" id="KW-0028">Amino-acid biosynthesis</keyword>
<dbReference type="InterPro" id="IPR022893">
    <property type="entry name" value="Shikimate_DH_fam"/>
</dbReference>
<dbReference type="GO" id="GO:0003855">
    <property type="term" value="F:3-dehydroquinate dehydratase activity"/>
    <property type="evidence" value="ECO:0007669"/>
    <property type="project" value="InterPro"/>
</dbReference>
<name>A0A061SLD1_9CHLO</name>
<dbReference type="InterPro" id="IPR013785">
    <property type="entry name" value="Aldolase_TIM"/>
</dbReference>
<evidence type="ECO:0000256" key="1">
    <source>
        <dbReference type="ARBA" id="ARBA00012962"/>
    </source>
</evidence>
<dbReference type="InterPro" id="IPR013708">
    <property type="entry name" value="Shikimate_DH-bd_N"/>
</dbReference>
<keyword evidence="4" id="KW-0560">Oxidoreductase</keyword>
<feature type="domain" description="Shikimate dehydrogenase substrate binding N-terminal" evidence="9">
    <location>
        <begin position="237"/>
        <end position="317"/>
    </location>
</feature>
<dbReference type="GO" id="GO:0019632">
    <property type="term" value="P:shikimate metabolic process"/>
    <property type="evidence" value="ECO:0007669"/>
    <property type="project" value="InterPro"/>
</dbReference>
<dbReference type="Pfam" id="PF01487">
    <property type="entry name" value="DHquinase_I"/>
    <property type="match status" value="1"/>
</dbReference>
<evidence type="ECO:0000256" key="6">
    <source>
        <dbReference type="ARBA" id="ARBA00023239"/>
    </source>
</evidence>
<dbReference type="CDD" id="cd00502">
    <property type="entry name" value="DHQase_I"/>
    <property type="match status" value="1"/>
</dbReference>
<dbReference type="GO" id="GO:0004764">
    <property type="term" value="F:shikimate 3-dehydrogenase (NADP+) activity"/>
    <property type="evidence" value="ECO:0007669"/>
    <property type="project" value="UniProtKB-EC"/>
</dbReference>
<evidence type="ECO:0000256" key="5">
    <source>
        <dbReference type="ARBA" id="ARBA00023141"/>
    </source>
</evidence>
<dbReference type="Pfam" id="PF01488">
    <property type="entry name" value="Shikimate_DH"/>
    <property type="match status" value="1"/>
</dbReference>
<dbReference type="PANTHER" id="PTHR21089">
    <property type="entry name" value="SHIKIMATE DEHYDROGENASE"/>
    <property type="match status" value="1"/>
</dbReference>
<dbReference type="GO" id="GO:0009073">
    <property type="term" value="P:aromatic amino acid family biosynthetic process"/>
    <property type="evidence" value="ECO:0007669"/>
    <property type="project" value="UniProtKB-KW"/>
</dbReference>
<evidence type="ECO:0000256" key="4">
    <source>
        <dbReference type="ARBA" id="ARBA00023002"/>
    </source>
</evidence>
<dbReference type="GO" id="GO:0050661">
    <property type="term" value="F:NADP binding"/>
    <property type="evidence" value="ECO:0007669"/>
    <property type="project" value="InterPro"/>
</dbReference>
<dbReference type="CDD" id="cd01065">
    <property type="entry name" value="NAD_bind_Shikimate_DH"/>
    <property type="match status" value="1"/>
</dbReference>
<dbReference type="EC" id="1.1.1.25" evidence="1"/>
<evidence type="ECO:0000259" key="10">
    <source>
        <dbReference type="Pfam" id="PF18317"/>
    </source>
</evidence>
<organism evidence="11">
    <name type="scientific">Tetraselmis sp. GSL018</name>
    <dbReference type="NCBI Taxonomy" id="582737"/>
    <lineage>
        <taxon>Eukaryota</taxon>
        <taxon>Viridiplantae</taxon>
        <taxon>Chlorophyta</taxon>
        <taxon>core chlorophytes</taxon>
        <taxon>Chlorodendrophyceae</taxon>
        <taxon>Chlorodendrales</taxon>
        <taxon>Chlorodendraceae</taxon>
        <taxon>Tetraselmis</taxon>
    </lineage>
</organism>
<dbReference type="InterPro" id="IPR001381">
    <property type="entry name" value="DHquinase_I"/>
</dbReference>
<dbReference type="Pfam" id="PF08501">
    <property type="entry name" value="Shikimate_dh_N"/>
    <property type="match status" value="1"/>
</dbReference>
<dbReference type="UniPathway" id="UPA00053">
    <property type="reaction ID" value="UER00087"/>
</dbReference>
<dbReference type="Gene3D" id="3.40.50.10860">
    <property type="entry name" value="Leucine Dehydrogenase, chain A, domain 1"/>
    <property type="match status" value="1"/>
</dbReference>
<dbReference type="GO" id="GO:0009423">
    <property type="term" value="P:chorismate biosynthetic process"/>
    <property type="evidence" value="ECO:0007669"/>
    <property type="project" value="UniProtKB-UniPathway"/>
</dbReference>
<reference evidence="11" key="1">
    <citation type="submission" date="2014-05" db="EMBL/GenBank/DDBJ databases">
        <title>The transcriptome of the halophilic microalga Tetraselmis sp. GSL018 isolated from the Great Salt Lake, Utah.</title>
        <authorList>
            <person name="Jinkerson R.E."/>
            <person name="D'Adamo S."/>
            <person name="Posewitz M.C."/>
        </authorList>
    </citation>
    <scope>NUCLEOTIDE SEQUENCE</scope>
    <source>
        <strain evidence="11">GSL018</strain>
    </source>
</reference>
<dbReference type="InterPro" id="IPR041121">
    <property type="entry name" value="SDH_C"/>
</dbReference>
<evidence type="ECO:0000256" key="3">
    <source>
        <dbReference type="ARBA" id="ARBA00022857"/>
    </source>
</evidence>
<dbReference type="InterPro" id="IPR011342">
    <property type="entry name" value="Shikimate_DH"/>
</dbReference>
<feature type="domain" description="Quinate/shikimate 5-dehydrogenase/glutamyl-tRNA reductase" evidence="8">
    <location>
        <begin position="348"/>
        <end position="419"/>
    </location>
</feature>
<dbReference type="Pfam" id="PF18317">
    <property type="entry name" value="SDH_C"/>
    <property type="match status" value="1"/>
</dbReference>
<accession>A0A061SLD1</accession>
<dbReference type="FunFam" id="3.20.20.70:FF:000047">
    <property type="entry name" value="3-dehydroquinate dehydratase"/>
    <property type="match status" value="1"/>
</dbReference>
<dbReference type="AlphaFoldDB" id="A0A061SLD1"/>
<dbReference type="HAMAP" id="MF_00222">
    <property type="entry name" value="Shikimate_DH_AroE"/>
    <property type="match status" value="1"/>
</dbReference>
<gene>
    <name evidence="11" type="primary">DHQ-SDH</name>
    <name evidence="11" type="ORF">TSPGSL018_3102</name>
</gene>
<keyword evidence="5" id="KW-0057">Aromatic amino acid biosynthesis</keyword>
<sequence>MVSKTLVATSVTAATLAEFKAEISEAILGGADVVEFRLDFLQDFNAERDLGDLLNSCEIPRIVTYRPQWEGGMYSGDDDFRLGVLKKAAELGAEYIDVELRAADSFFKESYKLPEGTKLILSSHDFESTPPVASLKRTVQAMWERGADVAKVATTATDISHSADVLSLLNGARGPTIALAMGERGVVTRLLAPKFGGFLTFAALEGRPSAPGQPTLGELQGLYRAGSQRSDTRVFGIVGNPVSHSRSPVLHNTAMEAVGFNGVYVPLLVDDMAKFLEAFSLPDFAGFSVTIPHKEAALALADWADPVASSIGAANTLVRQEGGGLSAFNTDWEAAITAIEGALGGPGSLEGKTVVVLGAGGAGKAIAFGAAERGANVIVANRNLERAEQLVKSVPGAQAVSLEQVSAGEVCGDVIANTTSVGMHPMEDATPVTQEAISKYSVAFDAIYTPLETRMLREARHAGCTVVGGIEMFVGQAVKQFELFTNSKATPDVVQLMREVVLNSLQ</sequence>
<proteinExistence type="inferred from homology"/>
<evidence type="ECO:0000313" key="11">
    <source>
        <dbReference type="EMBL" id="JAC83531.1"/>
    </source>
</evidence>
<dbReference type="InterPro" id="IPR006151">
    <property type="entry name" value="Shikm_DH/Glu-tRNA_Rdtase"/>
</dbReference>
<feature type="domain" description="SDH C-terminal" evidence="10">
    <location>
        <begin position="469"/>
        <end position="502"/>
    </location>
</feature>
<dbReference type="InterPro" id="IPR046346">
    <property type="entry name" value="Aminoacid_DH-like_N_sf"/>
</dbReference>
<dbReference type="Gene3D" id="3.40.50.720">
    <property type="entry name" value="NAD(P)-binding Rossmann-like Domain"/>
    <property type="match status" value="1"/>
</dbReference>
<dbReference type="SUPFAM" id="SSF51735">
    <property type="entry name" value="NAD(P)-binding Rossmann-fold domains"/>
    <property type="match status" value="1"/>
</dbReference>
<evidence type="ECO:0000259" key="8">
    <source>
        <dbReference type="Pfam" id="PF01488"/>
    </source>
</evidence>
<keyword evidence="6" id="KW-0456">Lyase</keyword>
<dbReference type="NCBIfam" id="TIGR01093">
    <property type="entry name" value="aroD"/>
    <property type="match status" value="1"/>
</dbReference>
<protein>
    <recommendedName>
        <fullName evidence="1">shikimate dehydrogenase (NADP(+))</fullName>
        <ecNumber evidence="1">1.1.1.25</ecNumber>
    </recommendedName>
</protein>
<dbReference type="NCBIfam" id="TIGR00507">
    <property type="entry name" value="aroE"/>
    <property type="match status" value="1"/>
</dbReference>
<dbReference type="EMBL" id="GBEZ01001439">
    <property type="protein sequence ID" value="JAC83531.1"/>
    <property type="molecule type" value="Transcribed_RNA"/>
</dbReference>
<evidence type="ECO:0000256" key="7">
    <source>
        <dbReference type="ARBA" id="ARBA00023270"/>
    </source>
</evidence>
<dbReference type="SUPFAM" id="SSF53223">
    <property type="entry name" value="Aminoacid dehydrogenase-like, N-terminal domain"/>
    <property type="match status" value="1"/>
</dbReference>
<evidence type="ECO:0000256" key="2">
    <source>
        <dbReference type="ARBA" id="ARBA00022605"/>
    </source>
</evidence>
<dbReference type="SUPFAM" id="SSF51569">
    <property type="entry name" value="Aldolase"/>
    <property type="match status" value="1"/>
</dbReference>
<dbReference type="HAMAP" id="MF_00214">
    <property type="entry name" value="AroD"/>
    <property type="match status" value="1"/>
</dbReference>